<protein>
    <submittedName>
        <fullName evidence="2">YopX protein</fullName>
    </submittedName>
</protein>
<dbReference type="Pfam" id="PF09643">
    <property type="entry name" value="YopX"/>
    <property type="match status" value="1"/>
</dbReference>
<evidence type="ECO:0000259" key="1">
    <source>
        <dbReference type="Pfam" id="PF09643"/>
    </source>
</evidence>
<name>A0A8S5NQY7_9CAUD</name>
<evidence type="ECO:0000313" key="2">
    <source>
        <dbReference type="EMBL" id="DAD96632.1"/>
    </source>
</evidence>
<accession>A0A8S5NQY7</accession>
<proteinExistence type="predicted"/>
<sequence length="110" mass="12807">MYDLKAYTPTQGVKSVVKYNFKTKEIELEVQPYGNIKTKNFTILRCSELKDKWGNMIFENNIVKYDEQLIGEVKFAKGKFVVEFKQLTVDLCDVNDKILIIGDVYAKKIE</sequence>
<dbReference type="InterPro" id="IPR023385">
    <property type="entry name" value="YopX-like_C"/>
</dbReference>
<organism evidence="2">
    <name type="scientific">Siphoviridae sp. ctSP74</name>
    <dbReference type="NCBI Taxonomy" id="2826343"/>
    <lineage>
        <taxon>Viruses</taxon>
        <taxon>Duplodnaviria</taxon>
        <taxon>Heunggongvirae</taxon>
        <taxon>Uroviricota</taxon>
        <taxon>Caudoviricetes</taxon>
    </lineage>
</organism>
<dbReference type="EMBL" id="BK015221">
    <property type="protein sequence ID" value="DAD96632.1"/>
    <property type="molecule type" value="Genomic_DNA"/>
</dbReference>
<reference evidence="2" key="1">
    <citation type="journal article" date="2021" name="Proc. Natl. Acad. Sci. U.S.A.">
        <title>A Catalog of Tens of Thousands of Viruses from Human Metagenomes Reveals Hidden Associations with Chronic Diseases.</title>
        <authorList>
            <person name="Tisza M.J."/>
            <person name="Buck C.B."/>
        </authorList>
    </citation>
    <scope>NUCLEOTIDE SEQUENCE</scope>
    <source>
        <strain evidence="2">CtSP74</strain>
    </source>
</reference>
<dbReference type="SUPFAM" id="SSF159006">
    <property type="entry name" value="YopX-like"/>
    <property type="match status" value="1"/>
</dbReference>
<dbReference type="InterPro" id="IPR019096">
    <property type="entry name" value="YopX_protein"/>
</dbReference>
<dbReference type="Gene3D" id="2.30.30.290">
    <property type="entry name" value="YopX-like domains"/>
    <property type="match status" value="1"/>
</dbReference>
<feature type="domain" description="YopX protein" evidence="1">
    <location>
        <begin position="13"/>
        <end position="105"/>
    </location>
</feature>